<keyword evidence="2" id="KW-1185">Reference proteome</keyword>
<dbReference type="VEuPathDB" id="MicrosporidiaDB:ECANGB1_1665"/>
<name>A0A1Y1S9Y9_9MICR</name>
<organism evidence="1 2">
    <name type="scientific">Enterospora canceri</name>
    <dbReference type="NCBI Taxonomy" id="1081671"/>
    <lineage>
        <taxon>Eukaryota</taxon>
        <taxon>Fungi</taxon>
        <taxon>Fungi incertae sedis</taxon>
        <taxon>Microsporidia</taxon>
        <taxon>Enterocytozoonidae</taxon>
        <taxon>Enterospora</taxon>
    </lineage>
</organism>
<dbReference type="AlphaFoldDB" id="A0A1Y1S9Y9"/>
<gene>
    <name evidence="1" type="ORF">ECANGB1_1665</name>
</gene>
<dbReference type="EMBL" id="LWDP01000005">
    <property type="protein sequence ID" value="ORD95010.1"/>
    <property type="molecule type" value="Genomic_DNA"/>
</dbReference>
<reference evidence="1 2" key="1">
    <citation type="journal article" date="2017" name="Environ. Microbiol.">
        <title>Decay of the glycolytic pathway and adaptation to intranuclear parasitism within Enterocytozoonidae microsporidia.</title>
        <authorList>
            <person name="Wiredu Boakye D."/>
            <person name="Jaroenlak P."/>
            <person name="Prachumwat A."/>
            <person name="Williams T.A."/>
            <person name="Bateman K.S."/>
            <person name="Itsathitphaisarn O."/>
            <person name="Sritunyalucksana K."/>
            <person name="Paszkiewicz K.H."/>
            <person name="Moore K.A."/>
            <person name="Stentiford G.D."/>
            <person name="Williams B.A."/>
        </authorList>
    </citation>
    <scope>NUCLEOTIDE SEQUENCE [LARGE SCALE GENOMIC DNA]</scope>
    <source>
        <strain evidence="1 2">GB1</strain>
    </source>
</reference>
<dbReference type="Proteomes" id="UP000192639">
    <property type="component" value="Unassembled WGS sequence"/>
</dbReference>
<proteinExistence type="predicted"/>
<evidence type="ECO:0000313" key="1">
    <source>
        <dbReference type="EMBL" id="ORD95010.1"/>
    </source>
</evidence>
<evidence type="ECO:0000313" key="2">
    <source>
        <dbReference type="Proteomes" id="UP000192639"/>
    </source>
</evidence>
<comment type="caution">
    <text evidence="1">The sequence shown here is derived from an EMBL/GenBank/DDBJ whole genome shotgun (WGS) entry which is preliminary data.</text>
</comment>
<sequence>MFWCYLILPVSMTASSKKRQCENDVANPASKCVRFAADSSPEIKDETREEPLLVLTQIYEIPKYQTNFTFIKPEEPSSDDLTDSDAEDSLICKECVCSADSDDNCVAVEEKQVFNTDQREFLTVVVEYNAARTMYYIRSSKLLEKMGDKKRKGELNDSEREQVQNLLFESRILLLEYHKLLDLEDRLKLKGYISNRDKFLISGIINTVLKLLK</sequence>
<protein>
    <submittedName>
        <fullName evidence="1">Uncharacterized protein</fullName>
    </submittedName>
</protein>
<accession>A0A1Y1S9Y9</accession>